<evidence type="ECO:0000256" key="3">
    <source>
        <dbReference type="ARBA" id="ARBA00012071"/>
    </source>
</evidence>
<dbReference type="GO" id="GO:0005524">
    <property type="term" value="F:ATP binding"/>
    <property type="evidence" value="ECO:0007669"/>
    <property type="project" value="UniProtKB-UniRule"/>
</dbReference>
<evidence type="ECO:0000256" key="9">
    <source>
        <dbReference type="ARBA" id="ARBA00022777"/>
    </source>
</evidence>
<comment type="caution">
    <text evidence="15">The sequence shown here is derived from an EMBL/GenBank/DDBJ whole genome shotgun (WGS) entry which is preliminary data.</text>
</comment>
<dbReference type="Proteomes" id="UP000255317">
    <property type="component" value="Unassembled WGS sequence"/>
</dbReference>
<keyword evidence="14" id="KW-0812">Transmembrane</keyword>
<proteinExistence type="inferred from homology"/>
<evidence type="ECO:0000256" key="13">
    <source>
        <dbReference type="HAMAP-Rule" id="MF_00409"/>
    </source>
</evidence>
<dbReference type="PANTHER" id="PTHR42724">
    <property type="entry name" value="TETRAACYLDISACCHARIDE 4'-KINASE"/>
    <property type="match status" value="1"/>
</dbReference>
<comment type="catalytic activity">
    <reaction evidence="13">
        <text>a lipid A disaccharide + ATP = a lipid IVA + ADP + H(+)</text>
        <dbReference type="Rhea" id="RHEA:67840"/>
        <dbReference type="ChEBI" id="CHEBI:15378"/>
        <dbReference type="ChEBI" id="CHEBI:30616"/>
        <dbReference type="ChEBI" id="CHEBI:176343"/>
        <dbReference type="ChEBI" id="CHEBI:176425"/>
        <dbReference type="ChEBI" id="CHEBI:456216"/>
        <dbReference type="EC" id="2.7.1.130"/>
    </reaction>
</comment>
<dbReference type="GO" id="GO:0009244">
    <property type="term" value="P:lipopolysaccharide core region biosynthetic process"/>
    <property type="evidence" value="ECO:0007669"/>
    <property type="project" value="TreeGrafter"/>
</dbReference>
<evidence type="ECO:0000256" key="10">
    <source>
        <dbReference type="ARBA" id="ARBA00022840"/>
    </source>
</evidence>
<comment type="function">
    <text evidence="1 13">Transfers the gamma-phosphate of ATP to the 4'-position of a tetraacyldisaccharide 1-phosphate intermediate (termed DS-1-P) to form tetraacyldisaccharide 1,4'-bis-phosphate (lipid IVA).</text>
</comment>
<evidence type="ECO:0000256" key="2">
    <source>
        <dbReference type="ARBA" id="ARBA00004870"/>
    </source>
</evidence>
<feature type="transmembrane region" description="Helical" evidence="14">
    <location>
        <begin position="31"/>
        <end position="49"/>
    </location>
</feature>
<organism evidence="15 16">
    <name type="scientific">Marinirhabdus gelatinilytica</name>
    <dbReference type="NCBI Taxonomy" id="1703343"/>
    <lineage>
        <taxon>Bacteria</taxon>
        <taxon>Pseudomonadati</taxon>
        <taxon>Bacteroidota</taxon>
        <taxon>Flavobacteriia</taxon>
        <taxon>Flavobacteriales</taxon>
        <taxon>Flavobacteriaceae</taxon>
    </lineage>
</organism>
<protein>
    <recommendedName>
        <fullName evidence="4 13">Tetraacyldisaccharide 4'-kinase</fullName>
        <ecNumber evidence="3 13">2.7.1.130</ecNumber>
    </recommendedName>
    <alternativeName>
        <fullName evidence="12 13">Lipid A 4'-kinase</fullName>
    </alternativeName>
</protein>
<dbReference type="UniPathway" id="UPA00359">
    <property type="reaction ID" value="UER00482"/>
</dbReference>
<evidence type="ECO:0000256" key="5">
    <source>
        <dbReference type="ARBA" id="ARBA00022516"/>
    </source>
</evidence>
<dbReference type="InterPro" id="IPR027417">
    <property type="entry name" value="P-loop_NTPase"/>
</dbReference>
<comment type="similarity">
    <text evidence="13">Belongs to the LpxK family.</text>
</comment>
<keyword evidence="16" id="KW-1185">Reference proteome</keyword>
<dbReference type="InterPro" id="IPR003758">
    <property type="entry name" value="LpxK"/>
</dbReference>
<dbReference type="EC" id="2.7.1.130" evidence="3 13"/>
<dbReference type="GO" id="GO:0009245">
    <property type="term" value="P:lipid A biosynthetic process"/>
    <property type="evidence" value="ECO:0007669"/>
    <property type="project" value="UniProtKB-UniRule"/>
</dbReference>
<keyword evidence="8 13" id="KW-0547">Nucleotide-binding</keyword>
<keyword evidence="10 13" id="KW-0067">ATP-binding</keyword>
<dbReference type="HAMAP" id="MF_00409">
    <property type="entry name" value="LpxK"/>
    <property type="match status" value="1"/>
</dbReference>
<evidence type="ECO:0000256" key="12">
    <source>
        <dbReference type="ARBA" id="ARBA00029757"/>
    </source>
</evidence>
<evidence type="ECO:0000256" key="8">
    <source>
        <dbReference type="ARBA" id="ARBA00022741"/>
    </source>
</evidence>
<evidence type="ECO:0000256" key="7">
    <source>
        <dbReference type="ARBA" id="ARBA00022679"/>
    </source>
</evidence>
<dbReference type="PANTHER" id="PTHR42724:SF1">
    <property type="entry name" value="TETRAACYLDISACCHARIDE 4'-KINASE, MITOCHONDRIAL-RELATED"/>
    <property type="match status" value="1"/>
</dbReference>
<evidence type="ECO:0000256" key="11">
    <source>
        <dbReference type="ARBA" id="ARBA00023098"/>
    </source>
</evidence>
<dbReference type="Pfam" id="PF02606">
    <property type="entry name" value="LpxK"/>
    <property type="match status" value="1"/>
</dbReference>
<accession>A0A370Q8I0</accession>
<keyword evidence="5 13" id="KW-0444">Lipid biosynthesis</keyword>
<dbReference type="EMBL" id="QRAO01000004">
    <property type="protein sequence ID" value="RDK84671.1"/>
    <property type="molecule type" value="Genomic_DNA"/>
</dbReference>
<comment type="pathway">
    <text evidence="2 13">Glycolipid biosynthesis; lipid IV(A) biosynthesis; lipid IV(A) from (3R)-3-hydroxytetradecanoyl-[acyl-carrier-protein] and UDP-N-acetyl-alpha-D-glucosamine: step 6/6.</text>
</comment>
<keyword evidence="7 13" id="KW-0808">Transferase</keyword>
<sequence length="361" mass="41664">MSKDKSLSNFSIFTATNLSLHFTMVQILRKLLFPFAILYGWITGFRNFLFNKGVLESREYKTPLVCVGNLSVGGTGKSPMIEYLISFLKEDYSIAVLSRGYKRETSGFLEVTEIHNAAQVGDEPLQFKKKYPDITVAVCADRRTGIAKLEEKADVILLDDAFQHRKVSPAVTILLTPFHDLFIEDYMLPTGNLREPRSGSKRAHCLVVTKCPPRVPYAKLQEIELRMPIYNHQKLYFSSIGYSREIFNKTESLPLEYLQNKNFTLVTGIADPSPLVNFLTEKEFRFTHKAFPDHHMYSSAEIEQLKEKEIILTTEKDYMRLHDKIDKFALFYLPIQTEVLKEQAEFFEDFIIKSIDKKRLG</sequence>
<evidence type="ECO:0000256" key="4">
    <source>
        <dbReference type="ARBA" id="ARBA00016436"/>
    </source>
</evidence>
<keyword evidence="14" id="KW-0472">Membrane</keyword>
<evidence type="ECO:0000313" key="15">
    <source>
        <dbReference type="EMBL" id="RDK84671.1"/>
    </source>
</evidence>
<dbReference type="GO" id="GO:0005886">
    <property type="term" value="C:plasma membrane"/>
    <property type="evidence" value="ECO:0007669"/>
    <property type="project" value="TreeGrafter"/>
</dbReference>
<evidence type="ECO:0000256" key="14">
    <source>
        <dbReference type="SAM" id="Phobius"/>
    </source>
</evidence>
<name>A0A370Q8I0_9FLAO</name>
<keyword evidence="6 13" id="KW-0441">Lipid A biosynthesis</keyword>
<dbReference type="GO" id="GO:0009029">
    <property type="term" value="F:lipid-A 4'-kinase activity"/>
    <property type="evidence" value="ECO:0007669"/>
    <property type="project" value="UniProtKB-UniRule"/>
</dbReference>
<keyword evidence="14" id="KW-1133">Transmembrane helix</keyword>
<comment type="caution">
    <text evidence="13">Lacks conserved residue(s) required for the propagation of feature annotation.</text>
</comment>
<keyword evidence="9 13" id="KW-0418">Kinase</keyword>
<evidence type="ECO:0000256" key="1">
    <source>
        <dbReference type="ARBA" id="ARBA00002274"/>
    </source>
</evidence>
<evidence type="ECO:0000256" key="6">
    <source>
        <dbReference type="ARBA" id="ARBA00022556"/>
    </source>
</evidence>
<dbReference type="SUPFAM" id="SSF52540">
    <property type="entry name" value="P-loop containing nucleoside triphosphate hydrolases"/>
    <property type="match status" value="1"/>
</dbReference>
<dbReference type="AlphaFoldDB" id="A0A370Q8I0"/>
<keyword evidence="11 13" id="KW-0443">Lipid metabolism</keyword>
<reference evidence="15 16" key="1">
    <citation type="submission" date="2018-07" db="EMBL/GenBank/DDBJ databases">
        <title>Genomic Encyclopedia of Type Strains, Phase IV (KMG-IV): sequencing the most valuable type-strain genomes for metagenomic binning, comparative biology and taxonomic classification.</title>
        <authorList>
            <person name="Goeker M."/>
        </authorList>
    </citation>
    <scope>NUCLEOTIDE SEQUENCE [LARGE SCALE GENOMIC DNA]</scope>
    <source>
        <strain evidence="15 16">DSM 101478</strain>
    </source>
</reference>
<gene>
    <name evidence="13" type="primary">lpxK</name>
    <name evidence="15" type="ORF">C8D94_10443</name>
</gene>
<dbReference type="NCBIfam" id="TIGR00682">
    <property type="entry name" value="lpxK"/>
    <property type="match status" value="1"/>
</dbReference>
<evidence type="ECO:0000313" key="16">
    <source>
        <dbReference type="Proteomes" id="UP000255317"/>
    </source>
</evidence>